<reference evidence="2 3" key="1">
    <citation type="journal article" date="2005" name="DNA Res.">
        <title>Complete genome sequence of the facultative anaerobic magnetotactic bacterium Magnetospirillum sp. strain AMB-1.</title>
        <authorList>
            <person name="Matsunaga T."/>
            <person name="Okamura Y."/>
            <person name="Fukuda Y."/>
            <person name="Wahyudi A.T."/>
            <person name="Murase Y."/>
            <person name="Takeyama H."/>
        </authorList>
    </citation>
    <scope>NUCLEOTIDE SEQUENCE [LARGE SCALE GENOMIC DNA]</scope>
    <source>
        <strain evidence="3">ATCC 700264 / AMB-1</strain>
    </source>
</reference>
<evidence type="ECO:0000313" key="3">
    <source>
        <dbReference type="Proteomes" id="UP000007058"/>
    </source>
</evidence>
<gene>
    <name evidence="2" type="ordered locus">amb1337</name>
</gene>
<dbReference type="AlphaFoldDB" id="Q2W7N4"/>
<organism evidence="2 3">
    <name type="scientific">Paramagnetospirillum magneticum (strain ATCC 700264 / AMB-1)</name>
    <name type="common">Magnetospirillum magneticum</name>
    <dbReference type="NCBI Taxonomy" id="342108"/>
    <lineage>
        <taxon>Bacteria</taxon>
        <taxon>Pseudomonadati</taxon>
        <taxon>Pseudomonadota</taxon>
        <taxon>Alphaproteobacteria</taxon>
        <taxon>Rhodospirillales</taxon>
        <taxon>Magnetospirillaceae</taxon>
        <taxon>Paramagnetospirillum</taxon>
    </lineage>
</organism>
<sequence>MRPSPNPKAAGRIVRGGGAPNVPSSQPLKLKRRSFAAIPEPQGREGAWRGSGPQTLPLLHSTTVVLTGCGKAPLRGRATALTRSEAQPPNHQFFKKLKGPGSYASRLGDRGRKPLR</sequence>
<accession>Q2W7N4</accession>
<feature type="compositionally biased region" description="Basic and acidic residues" evidence="1">
    <location>
        <begin position="107"/>
        <end position="116"/>
    </location>
</feature>
<proteinExistence type="predicted"/>
<evidence type="ECO:0000256" key="1">
    <source>
        <dbReference type="SAM" id="MobiDB-lite"/>
    </source>
</evidence>
<dbReference type="KEGG" id="mag:amb1337"/>
<dbReference type="Proteomes" id="UP000007058">
    <property type="component" value="Chromosome"/>
</dbReference>
<name>Q2W7N4_PARM1</name>
<dbReference type="EMBL" id="AP007255">
    <property type="protein sequence ID" value="BAE50141.1"/>
    <property type="molecule type" value="Genomic_DNA"/>
</dbReference>
<feature type="region of interest" description="Disordered" evidence="1">
    <location>
        <begin position="1"/>
        <end position="32"/>
    </location>
</feature>
<evidence type="ECO:0000313" key="2">
    <source>
        <dbReference type="EMBL" id="BAE50141.1"/>
    </source>
</evidence>
<dbReference type="HOGENOM" id="CLU_2093896_0_0_5"/>
<protein>
    <submittedName>
        <fullName evidence="2">Uncharacterized protein</fullName>
    </submittedName>
</protein>
<dbReference type="STRING" id="342108.amb1337"/>
<feature type="region of interest" description="Disordered" evidence="1">
    <location>
        <begin position="83"/>
        <end position="116"/>
    </location>
</feature>
<keyword evidence="3" id="KW-1185">Reference proteome</keyword>